<proteinExistence type="predicted"/>
<dbReference type="InterPro" id="IPR000182">
    <property type="entry name" value="GNAT_dom"/>
</dbReference>
<organism evidence="2 3">
    <name type="scientific">Anaerosalibacter massiliensis</name>
    <dbReference type="NCBI Taxonomy" id="1347392"/>
    <lineage>
        <taxon>Bacteria</taxon>
        <taxon>Bacillati</taxon>
        <taxon>Bacillota</taxon>
        <taxon>Tissierellia</taxon>
        <taxon>Tissierellales</taxon>
        <taxon>Sporanaerobacteraceae</taxon>
        <taxon>Anaerosalibacter</taxon>
    </lineage>
</organism>
<dbReference type="EMBL" id="JANJZL010000002">
    <property type="protein sequence ID" value="MCR2043364.1"/>
    <property type="molecule type" value="Genomic_DNA"/>
</dbReference>
<keyword evidence="3" id="KW-1185">Reference proteome</keyword>
<dbReference type="AlphaFoldDB" id="A0A9X2S4K3"/>
<dbReference type="RefSeq" id="WP_187116600.1">
    <property type="nucleotide sequence ID" value="NZ_CABKTM010000004.1"/>
</dbReference>
<dbReference type="SUPFAM" id="SSF55729">
    <property type="entry name" value="Acyl-CoA N-acyltransferases (Nat)"/>
    <property type="match status" value="1"/>
</dbReference>
<dbReference type="PANTHER" id="PTHR31143">
    <property type="match status" value="1"/>
</dbReference>
<evidence type="ECO:0000259" key="1">
    <source>
        <dbReference type="PROSITE" id="PS51186"/>
    </source>
</evidence>
<sequence length="271" mass="30982">MFKVNKLSSRAIDNITYDDSPSFSGIVAGECKGDIWVDDVEKPNIALVASFAVGGFSILGEPINIEVYSKFKTFMIEDMFCKLKSKGVNFFEFSIESEKAKPYILDIFNNKVIQTEDEYTFRKNDRYNESIIVPDGYKIYKVDSKFLEKLESGVFDNPEFLVERLLESWGTYNDFLKKSVAFVAVNQNRIVAVIAGTARFKSIIPIDIETENSHRKKGLALALTHHFVNECIDNGFIAQWDCVDSNIASKRTVERAGFQFLKKNTVYWFEI</sequence>
<accession>A0A9X2S4K3</accession>
<dbReference type="GO" id="GO:0016747">
    <property type="term" value="F:acyltransferase activity, transferring groups other than amino-acyl groups"/>
    <property type="evidence" value="ECO:0007669"/>
    <property type="project" value="InterPro"/>
</dbReference>
<dbReference type="InterPro" id="IPR027365">
    <property type="entry name" value="GNAT_acetyltra_YdfB-like"/>
</dbReference>
<evidence type="ECO:0000313" key="2">
    <source>
        <dbReference type="EMBL" id="MCR2043364.1"/>
    </source>
</evidence>
<dbReference type="InterPro" id="IPR016181">
    <property type="entry name" value="Acyl_CoA_acyltransferase"/>
</dbReference>
<feature type="domain" description="N-acetyltransferase" evidence="1">
    <location>
        <begin position="134"/>
        <end position="271"/>
    </location>
</feature>
<dbReference type="Proteomes" id="UP001142078">
    <property type="component" value="Unassembled WGS sequence"/>
</dbReference>
<comment type="caution">
    <text evidence="2">The sequence shown here is derived from an EMBL/GenBank/DDBJ whole genome shotgun (WGS) entry which is preliminary data.</text>
</comment>
<evidence type="ECO:0000313" key="3">
    <source>
        <dbReference type="Proteomes" id="UP001142078"/>
    </source>
</evidence>
<dbReference type="PANTHER" id="PTHR31143:SF2">
    <property type="entry name" value="FR47-LIKE DOMAIN-CONTAINING PROTEIN-RELATED"/>
    <property type="match status" value="1"/>
</dbReference>
<reference evidence="2" key="1">
    <citation type="submission" date="2022-07" db="EMBL/GenBank/DDBJ databases">
        <title>Enhanced cultured diversity of the mouse gut microbiota enables custom-made synthetic communities.</title>
        <authorList>
            <person name="Afrizal A."/>
        </authorList>
    </citation>
    <scope>NUCLEOTIDE SEQUENCE</scope>
    <source>
        <strain evidence="2">DSM 29482</strain>
    </source>
</reference>
<gene>
    <name evidence="2" type="ORF">NSA23_04445</name>
</gene>
<dbReference type="Pfam" id="PF12746">
    <property type="entry name" value="GNAT_acetyltran"/>
    <property type="match status" value="1"/>
</dbReference>
<protein>
    <submittedName>
        <fullName evidence="2">GNAT family N-acetyltransferase</fullName>
    </submittedName>
</protein>
<dbReference type="Gene3D" id="3.40.630.30">
    <property type="match status" value="1"/>
</dbReference>
<name>A0A9X2S4K3_9FIRM</name>
<dbReference type="PROSITE" id="PS51186">
    <property type="entry name" value="GNAT"/>
    <property type="match status" value="1"/>
</dbReference>